<proteinExistence type="predicted"/>
<dbReference type="CDD" id="cd03467">
    <property type="entry name" value="Rieske"/>
    <property type="match status" value="1"/>
</dbReference>
<evidence type="ECO:0000259" key="5">
    <source>
        <dbReference type="PROSITE" id="PS51296"/>
    </source>
</evidence>
<dbReference type="Proteomes" id="UP001211689">
    <property type="component" value="Unassembled WGS sequence"/>
</dbReference>
<dbReference type="RefSeq" id="WP_190832520.1">
    <property type="nucleotide sequence ID" value="NZ_JANEWF010000036.1"/>
</dbReference>
<evidence type="ECO:0000313" key="6">
    <source>
        <dbReference type="EMBL" id="MDA8485934.1"/>
    </source>
</evidence>
<dbReference type="EMBL" id="JANEWF010000036">
    <property type="protein sequence ID" value="MDA8485934.1"/>
    <property type="molecule type" value="Genomic_DNA"/>
</dbReference>
<organism evidence="6 7">
    <name type="scientific">Metapseudomonas resinovorans</name>
    <name type="common">Pseudomonas resinovorans</name>
    <dbReference type="NCBI Taxonomy" id="53412"/>
    <lineage>
        <taxon>Bacteria</taxon>
        <taxon>Pseudomonadati</taxon>
        <taxon>Pseudomonadota</taxon>
        <taxon>Gammaproteobacteria</taxon>
        <taxon>Pseudomonadales</taxon>
        <taxon>Pseudomonadaceae</taxon>
        <taxon>Metapseudomonas</taxon>
    </lineage>
</organism>
<gene>
    <name evidence="6" type="ORF">NNO07_22950</name>
</gene>
<name>A0ABT4YBD3_METRE</name>
<reference evidence="6 7" key="1">
    <citation type="submission" date="2022-07" db="EMBL/GenBank/DDBJ databases">
        <title>Genome Analysis of Selected Gammaproteobacteria from Nigerian Food snails.</title>
        <authorList>
            <person name="Okafor A.C."/>
        </authorList>
    </citation>
    <scope>NUCLEOTIDE SEQUENCE [LARGE SCALE GENOMIC DNA]</scope>
    <source>
        <strain evidence="6 7">Awg 2</strain>
    </source>
</reference>
<keyword evidence="2" id="KW-0479">Metal-binding</keyword>
<keyword evidence="4" id="KW-0411">Iron-sulfur</keyword>
<evidence type="ECO:0000256" key="4">
    <source>
        <dbReference type="ARBA" id="ARBA00023014"/>
    </source>
</evidence>
<dbReference type="InterPro" id="IPR036922">
    <property type="entry name" value="Rieske_2Fe-2S_sf"/>
</dbReference>
<comment type="caution">
    <text evidence="6">The sequence shown here is derived from an EMBL/GenBank/DDBJ whole genome shotgun (WGS) entry which is preliminary data.</text>
</comment>
<evidence type="ECO:0000313" key="7">
    <source>
        <dbReference type="Proteomes" id="UP001211689"/>
    </source>
</evidence>
<protein>
    <submittedName>
        <fullName evidence="6">Rieske (2Fe-2S) protein</fullName>
    </submittedName>
</protein>
<keyword evidence="7" id="KW-1185">Reference proteome</keyword>
<keyword evidence="3" id="KW-0408">Iron</keyword>
<evidence type="ECO:0000256" key="2">
    <source>
        <dbReference type="ARBA" id="ARBA00022723"/>
    </source>
</evidence>
<feature type="domain" description="Rieske" evidence="5">
    <location>
        <begin position="1"/>
        <end position="97"/>
    </location>
</feature>
<accession>A0ABT4YBD3</accession>
<dbReference type="SUPFAM" id="SSF50022">
    <property type="entry name" value="ISP domain"/>
    <property type="match status" value="1"/>
</dbReference>
<evidence type="ECO:0000256" key="3">
    <source>
        <dbReference type="ARBA" id="ARBA00023004"/>
    </source>
</evidence>
<dbReference type="Pfam" id="PF00355">
    <property type="entry name" value="Rieske"/>
    <property type="match status" value="1"/>
</dbReference>
<dbReference type="PROSITE" id="PS51296">
    <property type="entry name" value="RIESKE"/>
    <property type="match status" value="1"/>
</dbReference>
<sequence length="99" mass="11028">MFVALERPINLQDGYRGTFQVQRRHLLLIVVDQQPILMENRCPHQGAPLHAGTLEQGMLRCARYGVALDLANGRPVNAPCPPLQRLTLTCDGDRIGLDL</sequence>
<dbReference type="InterPro" id="IPR017941">
    <property type="entry name" value="Rieske_2Fe-2S"/>
</dbReference>
<keyword evidence="1" id="KW-0001">2Fe-2S</keyword>
<evidence type="ECO:0000256" key="1">
    <source>
        <dbReference type="ARBA" id="ARBA00022714"/>
    </source>
</evidence>
<dbReference type="Gene3D" id="2.102.10.10">
    <property type="entry name" value="Rieske [2Fe-2S] iron-sulphur domain"/>
    <property type="match status" value="1"/>
</dbReference>